<proteinExistence type="inferred from homology"/>
<dbReference type="PANTHER" id="PTHR30344:SF1">
    <property type="entry name" value="6-PHOSPHOGLUCONOLACTONASE"/>
    <property type="match status" value="1"/>
</dbReference>
<dbReference type="InterPro" id="IPR050282">
    <property type="entry name" value="Cycloisomerase_2"/>
</dbReference>
<protein>
    <submittedName>
        <fullName evidence="2">6-phosphogluconolactonase</fullName>
    </submittedName>
</protein>
<dbReference type="EMBL" id="BQXH01000029">
    <property type="protein sequence ID" value="GKS82367.1"/>
    <property type="molecule type" value="Genomic_DNA"/>
</dbReference>
<dbReference type="InterPro" id="IPR011048">
    <property type="entry name" value="Haem_d1_sf"/>
</dbReference>
<gene>
    <name evidence="2" type="ORF">LPAF129_20530</name>
</gene>
<evidence type="ECO:0000313" key="2">
    <source>
        <dbReference type="EMBL" id="GKS82367.1"/>
    </source>
</evidence>
<dbReference type="SUPFAM" id="SSF51004">
    <property type="entry name" value="C-terminal (heme d1) domain of cytochrome cd1-nitrite reductase"/>
    <property type="match status" value="1"/>
</dbReference>
<dbReference type="RefSeq" id="WP_244056928.1">
    <property type="nucleotide sequence ID" value="NZ_BQXH01000029.1"/>
</dbReference>
<reference evidence="2" key="1">
    <citation type="journal article" date="2022" name="Int. J. Syst. Evol. Microbiol.">
        <title>A novel species of lactic acid bacteria, Ligilactobacillus pabuli sp. nov., isolated from alfalfa silage.</title>
        <authorList>
            <person name="Tohno M."/>
            <person name="Tanizawa Y."/>
            <person name="Sawada H."/>
            <person name="Sakamoto M."/>
            <person name="Ohkuma M."/>
            <person name="Kobayashi H."/>
        </authorList>
    </citation>
    <scope>NUCLEOTIDE SEQUENCE</scope>
    <source>
        <strain evidence="2">AF129</strain>
    </source>
</reference>
<keyword evidence="3" id="KW-1185">Reference proteome</keyword>
<dbReference type="PANTHER" id="PTHR30344">
    <property type="entry name" value="6-PHOSPHOGLUCONOLACTONASE-RELATED"/>
    <property type="match status" value="1"/>
</dbReference>
<evidence type="ECO:0000313" key="3">
    <source>
        <dbReference type="Proteomes" id="UP001055149"/>
    </source>
</evidence>
<comment type="caution">
    <text evidence="2">The sequence shown here is derived from an EMBL/GenBank/DDBJ whole genome shotgun (WGS) entry which is preliminary data.</text>
</comment>
<dbReference type="Gene3D" id="2.130.10.10">
    <property type="entry name" value="YVTN repeat-like/Quinoprotein amine dehydrogenase"/>
    <property type="match status" value="1"/>
</dbReference>
<sequence length="339" mass="36767">MQEKIFFGTYTRKSSQGVYQAILDTDKQTLSQPTPAIKIGGPTYLRLTKAGSLLAVTAKEDQGGLSSYSTTDFTVNNAVLHQGASPCYIGVDEARQLVYSANYHKGEIIVYQINADQTLTQTDSVVVTGNGPREEQDSAHVHYTDLTPDDRLAAVDLGSDRIYVYDVSDEGTLSQVSVLEMPAGYGPRHLVFAPNGQYAYLAGELSSQISTLQYDAANGSLTLLQTLPTIPADWTDHNGAAAIKMSSDGKFVYVSNRGYNSLAVFAVQTDHQLKLVQQISTAGDFPRDFALDATEKFVVCANQNTDNVTLYSRNQTTGELTCLQKDVPVPEGVCVCFAD</sequence>
<dbReference type="InterPro" id="IPR019405">
    <property type="entry name" value="Lactonase_7-beta_prop"/>
</dbReference>
<evidence type="ECO:0000256" key="1">
    <source>
        <dbReference type="ARBA" id="ARBA00005564"/>
    </source>
</evidence>
<accession>A0ABQ5JMS0</accession>
<name>A0ABQ5JMS0_9LACO</name>
<dbReference type="InterPro" id="IPR015943">
    <property type="entry name" value="WD40/YVTN_repeat-like_dom_sf"/>
</dbReference>
<comment type="similarity">
    <text evidence="1">Belongs to the cycloisomerase 2 family.</text>
</comment>
<dbReference type="Proteomes" id="UP001055149">
    <property type="component" value="Unassembled WGS sequence"/>
</dbReference>
<organism evidence="2 3">
    <name type="scientific">Ligilactobacillus pabuli</name>
    <dbReference type="NCBI Taxonomy" id="2886039"/>
    <lineage>
        <taxon>Bacteria</taxon>
        <taxon>Bacillati</taxon>
        <taxon>Bacillota</taxon>
        <taxon>Bacilli</taxon>
        <taxon>Lactobacillales</taxon>
        <taxon>Lactobacillaceae</taxon>
        <taxon>Ligilactobacillus</taxon>
    </lineage>
</organism>
<dbReference type="Pfam" id="PF10282">
    <property type="entry name" value="Lactonase"/>
    <property type="match status" value="1"/>
</dbReference>